<dbReference type="CDD" id="cd05233">
    <property type="entry name" value="SDR_c"/>
    <property type="match status" value="1"/>
</dbReference>
<dbReference type="NCBIfam" id="NF004526">
    <property type="entry name" value="PRK05872.1"/>
    <property type="match status" value="1"/>
</dbReference>
<dbReference type="AlphaFoldDB" id="A0A846WQI0"/>
<protein>
    <submittedName>
        <fullName evidence="5">SDR family NAD(P)-dependent oxidoreductase</fullName>
    </submittedName>
</protein>
<comment type="similarity">
    <text evidence="1 3">Belongs to the short-chain dehydrogenases/reductases (SDR) family.</text>
</comment>
<comment type="caution">
    <text evidence="5">The sequence shown here is derived from an EMBL/GenBank/DDBJ whole genome shotgun (WGS) entry which is preliminary data.</text>
</comment>
<evidence type="ECO:0000256" key="1">
    <source>
        <dbReference type="ARBA" id="ARBA00006484"/>
    </source>
</evidence>
<dbReference type="Gene3D" id="3.40.50.720">
    <property type="entry name" value="NAD(P)-binding Rossmann-like Domain"/>
    <property type="match status" value="1"/>
</dbReference>
<dbReference type="Pfam" id="PF00106">
    <property type="entry name" value="adh_short"/>
    <property type="match status" value="1"/>
</dbReference>
<dbReference type="SUPFAM" id="SSF51735">
    <property type="entry name" value="NAD(P)-binding Rossmann-fold domains"/>
    <property type="match status" value="1"/>
</dbReference>
<evidence type="ECO:0000256" key="2">
    <source>
        <dbReference type="ARBA" id="ARBA00023002"/>
    </source>
</evidence>
<dbReference type="PANTHER" id="PTHR43008:SF4">
    <property type="entry name" value="CHAIN DEHYDROGENASE, PUTATIVE (AFU_ORTHOLOGUE AFUA_4G08710)-RELATED"/>
    <property type="match status" value="1"/>
</dbReference>
<dbReference type="RefSeq" id="WP_006368795.1">
    <property type="nucleotide sequence ID" value="NZ_CP073075.1"/>
</dbReference>
<feature type="domain" description="Ketoreductase" evidence="4">
    <location>
        <begin position="9"/>
        <end position="185"/>
    </location>
</feature>
<dbReference type="InterPro" id="IPR002347">
    <property type="entry name" value="SDR_fam"/>
</dbReference>
<dbReference type="InterPro" id="IPR036291">
    <property type="entry name" value="NAD(P)-bd_dom_sf"/>
</dbReference>
<dbReference type="PRINTS" id="PR00080">
    <property type="entry name" value="SDRFAMILY"/>
</dbReference>
<keyword evidence="2" id="KW-0560">Oxidoreductase</keyword>
<accession>A0A846WQI0</accession>
<name>A0A846WQI0_9ACTN</name>
<sequence>MNRLDPAGKVVVVTGAAQGIGRAVAARMVRLGARVALVDRDAVGVHAAAKDLGPNAVAYAADVRDRECMRRVMRSVTKHFGSIDVIVANAGVSPTPATVRALDDDEFDRVIGVNITGVYNTVRPALDQIVAGGGHVVIVSSGASFAPGAGGSPYMVSKAAVSQLGRALRLELAPHGASAGVVYFGIVDTDMTHDMLDSDELGRQIGGLLPWPLSRRISADDAARVIVGNVVHRHGESFAPAGWRALKWVHGAANPLLDRYLVRSATMHRLLAEVDRGADAAGHHTW</sequence>
<evidence type="ECO:0000256" key="3">
    <source>
        <dbReference type="RuleBase" id="RU000363"/>
    </source>
</evidence>
<evidence type="ECO:0000259" key="4">
    <source>
        <dbReference type="SMART" id="SM00822"/>
    </source>
</evidence>
<dbReference type="EMBL" id="JAAXPC010000008">
    <property type="protein sequence ID" value="NKY03030.1"/>
    <property type="molecule type" value="Genomic_DNA"/>
</dbReference>
<dbReference type="Proteomes" id="UP000563898">
    <property type="component" value="Unassembled WGS sequence"/>
</dbReference>
<evidence type="ECO:0000313" key="5">
    <source>
        <dbReference type="EMBL" id="NKY03030.1"/>
    </source>
</evidence>
<evidence type="ECO:0000313" key="6">
    <source>
        <dbReference type="Proteomes" id="UP000563898"/>
    </source>
</evidence>
<gene>
    <name evidence="5" type="ORF">HGA05_15780</name>
</gene>
<dbReference type="PRINTS" id="PR00081">
    <property type="entry name" value="GDHRDH"/>
</dbReference>
<dbReference type="InterPro" id="IPR057326">
    <property type="entry name" value="KR_dom"/>
</dbReference>
<proteinExistence type="inferred from homology"/>
<dbReference type="SMART" id="SM00822">
    <property type="entry name" value="PKS_KR"/>
    <property type="match status" value="1"/>
</dbReference>
<reference evidence="5 6" key="1">
    <citation type="submission" date="2020-04" db="EMBL/GenBank/DDBJ databases">
        <title>MicrobeNet Type strains.</title>
        <authorList>
            <person name="Nicholson A.C."/>
        </authorList>
    </citation>
    <scope>NUCLEOTIDE SEQUENCE [LARGE SCALE GENOMIC DNA]</scope>
    <source>
        <strain evidence="5 6">ATCC BAA-14</strain>
    </source>
</reference>
<dbReference type="GO" id="GO:0050664">
    <property type="term" value="F:oxidoreductase activity, acting on NAD(P)H, oxygen as acceptor"/>
    <property type="evidence" value="ECO:0007669"/>
    <property type="project" value="TreeGrafter"/>
</dbReference>
<dbReference type="PANTHER" id="PTHR43008">
    <property type="entry name" value="BENZIL REDUCTASE"/>
    <property type="match status" value="1"/>
</dbReference>
<organism evidence="5 6">
    <name type="scientific">Gordonia polyisoprenivorans</name>
    <dbReference type="NCBI Taxonomy" id="84595"/>
    <lineage>
        <taxon>Bacteria</taxon>
        <taxon>Bacillati</taxon>
        <taxon>Actinomycetota</taxon>
        <taxon>Actinomycetes</taxon>
        <taxon>Mycobacteriales</taxon>
        <taxon>Gordoniaceae</taxon>
        <taxon>Gordonia</taxon>
    </lineage>
</organism>